<gene>
    <name evidence="17" type="ORF">HOO65_030066</name>
</gene>
<dbReference type="SMART" id="SM00487">
    <property type="entry name" value="DEXDc"/>
    <property type="match status" value="1"/>
</dbReference>
<feature type="compositionally biased region" description="Basic residues" evidence="14">
    <location>
        <begin position="760"/>
        <end position="773"/>
    </location>
</feature>
<dbReference type="EMBL" id="JABSNW010000003">
    <property type="protein sequence ID" value="KAL2888565.1"/>
    <property type="molecule type" value="Genomic_DNA"/>
</dbReference>
<reference evidence="17 18" key="1">
    <citation type="submission" date="2020-05" db="EMBL/GenBank/DDBJ databases">
        <title>Ceratocystis lukuohia genome.</title>
        <authorList>
            <person name="Harrington T.C."/>
            <person name="Kim K."/>
            <person name="Mayers C.G."/>
        </authorList>
    </citation>
    <scope>NUCLEOTIDE SEQUENCE [LARGE SCALE GENOMIC DNA]</scope>
    <source>
        <strain evidence="17 18">C4212</strain>
    </source>
</reference>
<keyword evidence="11" id="KW-0539">Nucleus</keyword>
<dbReference type="Pfam" id="PF04851">
    <property type="entry name" value="ResIII"/>
    <property type="match status" value="1"/>
</dbReference>
<name>A0ABR4MJT9_9PEZI</name>
<feature type="domain" description="Helicase C-terminal" evidence="16">
    <location>
        <begin position="560"/>
        <end position="723"/>
    </location>
</feature>
<accession>A0ABR4MJT9</accession>
<dbReference type="SUPFAM" id="SSF52540">
    <property type="entry name" value="P-loop containing nucleoside triphosphate hydrolases"/>
    <property type="match status" value="1"/>
</dbReference>
<dbReference type="SMART" id="SM00490">
    <property type="entry name" value="HELICc"/>
    <property type="match status" value="1"/>
</dbReference>
<feature type="compositionally biased region" description="Basic residues" evidence="14">
    <location>
        <begin position="1155"/>
        <end position="1173"/>
    </location>
</feature>
<dbReference type="InterPro" id="IPR014001">
    <property type="entry name" value="Helicase_ATP-bd"/>
</dbReference>
<dbReference type="InterPro" id="IPR044749">
    <property type="entry name" value="FANCM_DEXDc"/>
</dbReference>
<keyword evidence="7" id="KW-0378">Hydrolase</keyword>
<feature type="compositionally biased region" description="Acidic residues" evidence="14">
    <location>
        <begin position="1267"/>
        <end position="1279"/>
    </location>
</feature>
<keyword evidence="9" id="KW-0067">ATP-binding</keyword>
<dbReference type="CDD" id="cd12091">
    <property type="entry name" value="FANCM_ID"/>
    <property type="match status" value="1"/>
</dbReference>
<dbReference type="PROSITE" id="PS51194">
    <property type="entry name" value="HELICASE_CTER"/>
    <property type="match status" value="1"/>
</dbReference>
<dbReference type="Gene3D" id="3.40.50.300">
    <property type="entry name" value="P-loop containing nucleotide triphosphate hydrolases"/>
    <property type="match status" value="2"/>
</dbReference>
<feature type="compositionally biased region" description="Polar residues" evidence="14">
    <location>
        <begin position="112"/>
        <end position="138"/>
    </location>
</feature>
<feature type="compositionally biased region" description="Basic and acidic residues" evidence="14">
    <location>
        <begin position="1076"/>
        <end position="1085"/>
    </location>
</feature>
<feature type="compositionally biased region" description="Basic residues" evidence="14">
    <location>
        <begin position="1000"/>
        <end position="1013"/>
    </location>
</feature>
<comment type="subcellular location">
    <subcellularLocation>
        <location evidence="2 13">Nucleus</location>
    </subcellularLocation>
</comment>
<comment type="catalytic activity">
    <reaction evidence="12 13">
        <text>ATP + H2O = ADP + phosphate + H(+)</text>
        <dbReference type="Rhea" id="RHEA:13065"/>
        <dbReference type="ChEBI" id="CHEBI:15377"/>
        <dbReference type="ChEBI" id="CHEBI:15378"/>
        <dbReference type="ChEBI" id="CHEBI:30616"/>
        <dbReference type="ChEBI" id="CHEBI:43474"/>
        <dbReference type="ChEBI" id="CHEBI:456216"/>
        <dbReference type="EC" id="3.6.4.12"/>
    </reaction>
</comment>
<dbReference type="Proteomes" id="UP001610728">
    <property type="component" value="Unassembled WGS sequence"/>
</dbReference>
<feature type="compositionally biased region" description="Pro residues" evidence="14">
    <location>
        <begin position="62"/>
        <end position="77"/>
    </location>
</feature>
<dbReference type="Pfam" id="PF00271">
    <property type="entry name" value="Helicase_C"/>
    <property type="match status" value="1"/>
</dbReference>
<protein>
    <recommendedName>
        <fullName evidence="13">ATP-dependent DNA helicase</fullName>
        <ecNumber evidence="13">3.6.4.12</ecNumber>
    </recommendedName>
</protein>
<dbReference type="RefSeq" id="XP_070859745.1">
    <property type="nucleotide sequence ID" value="XM_071000307.1"/>
</dbReference>
<feature type="compositionally biased region" description="Acidic residues" evidence="14">
    <location>
        <begin position="948"/>
        <end position="966"/>
    </location>
</feature>
<evidence type="ECO:0000256" key="12">
    <source>
        <dbReference type="ARBA" id="ARBA00047995"/>
    </source>
</evidence>
<comment type="caution">
    <text evidence="17">The sequence shown here is derived from an EMBL/GenBank/DDBJ whole genome shotgun (WGS) entry which is preliminary data.</text>
</comment>
<feature type="compositionally biased region" description="Acidic residues" evidence="14">
    <location>
        <begin position="1104"/>
        <end position="1114"/>
    </location>
</feature>
<feature type="region of interest" description="Disordered" evidence="14">
    <location>
        <begin position="19"/>
        <end position="48"/>
    </location>
</feature>
<organism evidence="17 18">
    <name type="scientific">Ceratocystis lukuohia</name>
    <dbReference type="NCBI Taxonomy" id="2019550"/>
    <lineage>
        <taxon>Eukaryota</taxon>
        <taxon>Fungi</taxon>
        <taxon>Dikarya</taxon>
        <taxon>Ascomycota</taxon>
        <taxon>Pezizomycotina</taxon>
        <taxon>Sordariomycetes</taxon>
        <taxon>Hypocreomycetidae</taxon>
        <taxon>Microascales</taxon>
        <taxon>Ceratocystidaceae</taxon>
        <taxon>Ceratocystis</taxon>
    </lineage>
</organism>
<evidence type="ECO:0000256" key="8">
    <source>
        <dbReference type="ARBA" id="ARBA00022806"/>
    </source>
</evidence>
<sequence length="1287" mass="142222">MDDEFDDISDDDLLMALVESEPPQFAAPVSQQSKTNPSQFSQPPRLPVNITISNSCHISTYNPPPKALPRPSPPSSVPSPARACGLPLSISSNRASQQSRSHSLQTSQIVSSSGSATTMCQPSTVQKMNQKRTLPSSSDGREITMYHGVPQPGANGKMRQTTLYGGVGDAEDSYTASGRQYRGGPQEEATHHELDREALKTWQYPMNLGDIREYQFNIVHASLFHNTLVALPTGLGKTLIAAAVMLNYYRWTKSAKLVFVAPTRPLVSQQINACYEVAGIPKHDTSILMGNVRPAVRAEVWASRRVIFTTPQTLENDISRGYADPKSICLLVIDEAHRATGNHSAAKACRRIMNFNKSFRVLALTATPGSTVESVQDVMNNLGISKVEIRTEDSLDIRQYTHQRNIDTHVVDFSHELQTVRDLLSQALLPITQKLSGFNVHWGRDPMAISSFTINNNRTEWMRTAGRDANQGVKSTVMAIFSLLSTVAHPIKMLNYHGIIPFFQGIKDLRDEVESKSTKSKYKIQLVKDRNFQIMMEKMESWMRDPDFVDHPKLAALKTEIVNHFFDCPDQANSKVIVFSEFRDSTEHITKILNRLPRVKAKAFVGQAASKRSGTDGMKQADQIKAVEEFKKGMFNVLVATSIGEEGLDIGQVDLIVCYDASASPIRMLQRMGRTGRKRSGRVVVLLTRGKEEEKYEKAKDSYLNMQHLIASGETFEYRHDISKRIIPPGIVPIVDKRIIDIPPENSEDANNNPDPNKRPVAKTRKKAPPKKFHMPDGVITGFMKASAVGSDGQLPAPMKRQATPKPQETDFIAPIPNFDDVILTPAENATFKRIYKTFPSRSGAASHVIEEPGLDRFPQLQRSLRPTYKVGHGNRTKQAVSLFKTLGDSQDPDGRYKDYFDFEAKPNILELPVRALVNEDGSEIRPVPQSGPATPEPSVPQKRAFDDLDGFDDDDLDISNFDFEDQILPPPGKDIFHADPEELGDNNQVIVNRIPGRAPLRRKPPPPVRHKPPTALYPSSPARLYNVVSDDDTDHSGSTRPAKKNKSAGSKAKSSAPRPKKNTKPKGKAAGRSSARTEKPRGFGEAELGDECDRTSDMYYSGDSDDCGSDLEDFIDDRESSQLVMEIDDSCSEGTIMDDFDDPFDITDDDDKPRKKKKTTSNKSKAKSKTKVSSKPSTSHAKPQRKRLVAAVDLSQVPAPPSSVAAGNGTACPVILSDDEDGEMPSLGHLLGPSKSQATNGGVSKSNIMAASNSAREKPIRKVVADSEEENYGFDDDDDDDFDFLL</sequence>
<evidence type="ECO:0000259" key="16">
    <source>
        <dbReference type="PROSITE" id="PS51194"/>
    </source>
</evidence>
<evidence type="ECO:0000313" key="17">
    <source>
        <dbReference type="EMBL" id="KAL2888565.1"/>
    </source>
</evidence>
<evidence type="ECO:0000256" key="14">
    <source>
        <dbReference type="SAM" id="MobiDB-lite"/>
    </source>
</evidence>
<evidence type="ECO:0000256" key="7">
    <source>
        <dbReference type="ARBA" id="ARBA00022801"/>
    </source>
</evidence>
<comment type="similarity">
    <text evidence="3 13">Belongs to the DEAD box helicase family. DEAH subfamily. FANCM sub-subfamily.</text>
</comment>
<feature type="region of interest" description="Disordered" evidence="14">
    <location>
        <begin position="60"/>
        <end position="87"/>
    </location>
</feature>
<evidence type="ECO:0000256" key="2">
    <source>
        <dbReference type="ARBA" id="ARBA00004123"/>
    </source>
</evidence>
<dbReference type="GeneID" id="98116883"/>
<keyword evidence="5" id="KW-0547">Nucleotide-binding</keyword>
<feature type="region of interest" description="Disordered" evidence="14">
    <location>
        <begin position="112"/>
        <end position="142"/>
    </location>
</feature>
<evidence type="ECO:0000256" key="13">
    <source>
        <dbReference type="RuleBase" id="RU367027"/>
    </source>
</evidence>
<feature type="region of interest" description="Disordered" evidence="14">
    <location>
        <begin position="743"/>
        <end position="777"/>
    </location>
</feature>
<comment type="function">
    <text evidence="1 13">ATP-dependent DNA helicase involved in DNA damage repair by homologous recombination and in genome maintenance. Capable of unwinding D-loops. Plays a role in limiting crossover recombinants during mitotic DNA double-strand break (DSB) repair. Component of a FANCM-MHF complex which promotes gene conversion at blocked replication forks, probably by reversal of the stalled fork.</text>
</comment>
<feature type="region of interest" description="Disordered" evidence="14">
    <location>
        <begin position="923"/>
        <end position="1114"/>
    </location>
</feature>
<evidence type="ECO:0000256" key="5">
    <source>
        <dbReference type="ARBA" id="ARBA00022741"/>
    </source>
</evidence>
<evidence type="ECO:0000256" key="11">
    <source>
        <dbReference type="ARBA" id="ARBA00023242"/>
    </source>
</evidence>
<keyword evidence="10" id="KW-0234">DNA repair</keyword>
<feature type="region of interest" description="Disordered" evidence="14">
    <location>
        <begin position="1128"/>
        <end position="1229"/>
    </location>
</feature>
<evidence type="ECO:0000256" key="6">
    <source>
        <dbReference type="ARBA" id="ARBA00022763"/>
    </source>
</evidence>
<feature type="compositionally biased region" description="Acidic residues" evidence="14">
    <location>
        <begin position="1128"/>
        <end position="1151"/>
    </location>
</feature>
<comment type="subunit">
    <text evidence="4 13">Interacts with the MHF histone-fold complex to form the FANCM-MHF complex.</text>
</comment>
<keyword evidence="8" id="KW-0347">Helicase</keyword>
<feature type="compositionally biased region" description="Basic residues" evidence="14">
    <location>
        <begin position="1059"/>
        <end position="1070"/>
    </location>
</feature>
<feature type="compositionally biased region" description="Low complexity" evidence="14">
    <location>
        <begin position="1048"/>
        <end position="1058"/>
    </location>
</feature>
<dbReference type="InterPro" id="IPR027417">
    <property type="entry name" value="P-loop_NTPase"/>
</dbReference>
<dbReference type="PROSITE" id="PS51192">
    <property type="entry name" value="HELICASE_ATP_BIND_1"/>
    <property type="match status" value="1"/>
</dbReference>
<dbReference type="InterPro" id="IPR001650">
    <property type="entry name" value="Helicase_C-like"/>
</dbReference>
<evidence type="ECO:0000256" key="1">
    <source>
        <dbReference type="ARBA" id="ARBA00003813"/>
    </source>
</evidence>
<dbReference type="Gene3D" id="1.20.1320.20">
    <property type="entry name" value="hef helicase domain"/>
    <property type="match status" value="1"/>
</dbReference>
<dbReference type="InterPro" id="IPR039686">
    <property type="entry name" value="FANCM/Mph1-like_ID"/>
</dbReference>
<feature type="compositionally biased region" description="Basic and acidic residues" evidence="14">
    <location>
        <begin position="1256"/>
        <end position="1266"/>
    </location>
</feature>
<keyword evidence="18" id="KW-1185">Reference proteome</keyword>
<evidence type="ECO:0000313" key="18">
    <source>
        <dbReference type="Proteomes" id="UP001610728"/>
    </source>
</evidence>
<feature type="domain" description="Helicase ATP-binding" evidence="15">
    <location>
        <begin position="218"/>
        <end position="386"/>
    </location>
</feature>
<dbReference type="PANTHER" id="PTHR14025">
    <property type="entry name" value="FANCONI ANEMIA GROUP M FANCM FAMILY MEMBER"/>
    <property type="match status" value="1"/>
</dbReference>
<evidence type="ECO:0000256" key="4">
    <source>
        <dbReference type="ARBA" id="ARBA00011390"/>
    </source>
</evidence>
<feature type="region of interest" description="Disordered" evidence="14">
    <location>
        <begin position="1250"/>
        <end position="1279"/>
    </location>
</feature>
<dbReference type="CDD" id="cd18033">
    <property type="entry name" value="DEXDc_FANCM"/>
    <property type="match status" value="1"/>
</dbReference>
<keyword evidence="6" id="KW-0227">DNA damage</keyword>
<evidence type="ECO:0000259" key="15">
    <source>
        <dbReference type="PROSITE" id="PS51192"/>
    </source>
</evidence>
<dbReference type="InterPro" id="IPR006935">
    <property type="entry name" value="Helicase/UvrB_N"/>
</dbReference>
<dbReference type="PANTHER" id="PTHR14025:SF20">
    <property type="entry name" value="FANCONI ANEMIA GROUP M PROTEIN"/>
    <property type="match status" value="1"/>
</dbReference>
<dbReference type="CDD" id="cd18801">
    <property type="entry name" value="SF2_C_FANCM_Hef"/>
    <property type="match status" value="1"/>
</dbReference>
<dbReference type="EC" id="3.6.4.12" evidence="13"/>
<proteinExistence type="inferred from homology"/>
<feature type="compositionally biased region" description="Polar residues" evidence="14">
    <location>
        <begin position="29"/>
        <end position="42"/>
    </location>
</feature>
<evidence type="ECO:0000256" key="3">
    <source>
        <dbReference type="ARBA" id="ARBA00009889"/>
    </source>
</evidence>
<evidence type="ECO:0000256" key="10">
    <source>
        <dbReference type="ARBA" id="ARBA00023204"/>
    </source>
</evidence>
<evidence type="ECO:0000256" key="9">
    <source>
        <dbReference type="ARBA" id="ARBA00022840"/>
    </source>
</evidence>